<evidence type="ECO:0000256" key="4">
    <source>
        <dbReference type="ARBA" id="ARBA00023204"/>
    </source>
</evidence>
<protein>
    <recommendedName>
        <fullName evidence="5">Uracil-DNA glycosylase-like domain-containing protein</fullName>
    </recommendedName>
</protein>
<dbReference type="Proteomes" id="UP001652700">
    <property type="component" value="Unplaced"/>
</dbReference>
<dbReference type="EnsemblMetazoa" id="XM_050647509.1">
    <property type="protein sequence ID" value="XP_050503466.1"/>
    <property type="gene ID" value="LOC126882541"/>
</dbReference>
<dbReference type="Gene3D" id="3.40.470.10">
    <property type="entry name" value="Uracil-DNA glycosylase-like domain"/>
    <property type="match status" value="1"/>
</dbReference>
<keyword evidence="2" id="KW-0227">DNA damage</keyword>
<feature type="domain" description="Uracil-DNA glycosylase-like" evidence="5">
    <location>
        <begin position="9"/>
        <end position="129"/>
    </location>
</feature>
<evidence type="ECO:0000313" key="7">
    <source>
        <dbReference type="Proteomes" id="UP001652700"/>
    </source>
</evidence>
<evidence type="ECO:0000256" key="1">
    <source>
        <dbReference type="ARBA" id="ARBA00008184"/>
    </source>
</evidence>
<organism evidence="6 7">
    <name type="scientific">Diabrotica virgifera virgifera</name>
    <name type="common">western corn rootworm</name>
    <dbReference type="NCBI Taxonomy" id="50390"/>
    <lineage>
        <taxon>Eukaryota</taxon>
        <taxon>Metazoa</taxon>
        <taxon>Ecdysozoa</taxon>
        <taxon>Arthropoda</taxon>
        <taxon>Hexapoda</taxon>
        <taxon>Insecta</taxon>
        <taxon>Pterygota</taxon>
        <taxon>Neoptera</taxon>
        <taxon>Endopterygota</taxon>
        <taxon>Coleoptera</taxon>
        <taxon>Polyphaga</taxon>
        <taxon>Cucujiformia</taxon>
        <taxon>Chrysomeloidea</taxon>
        <taxon>Chrysomelidae</taxon>
        <taxon>Galerucinae</taxon>
        <taxon>Diabroticina</taxon>
        <taxon>Diabroticites</taxon>
        <taxon>Diabrotica</taxon>
    </lineage>
</organism>
<dbReference type="RefSeq" id="XP_050503466.1">
    <property type="nucleotide sequence ID" value="XM_050647509.1"/>
</dbReference>
<evidence type="ECO:0000256" key="3">
    <source>
        <dbReference type="ARBA" id="ARBA00022801"/>
    </source>
</evidence>
<evidence type="ECO:0000313" key="6">
    <source>
        <dbReference type="EnsemblMetazoa" id="XP_050503466.1"/>
    </source>
</evidence>
<comment type="similarity">
    <text evidence="1">Belongs to the uracil-DNA glycosylase (UDG) superfamily. UNG family.</text>
</comment>
<dbReference type="SUPFAM" id="SSF52141">
    <property type="entry name" value="Uracil-DNA glycosylase-like"/>
    <property type="match status" value="1"/>
</dbReference>
<dbReference type="PANTHER" id="PTHR11264">
    <property type="entry name" value="URACIL-DNA GLYCOSYLASE"/>
    <property type="match status" value="1"/>
</dbReference>
<keyword evidence="4" id="KW-0234">DNA repair</keyword>
<dbReference type="InterPro" id="IPR036895">
    <property type="entry name" value="Uracil-DNA_glycosylase-like_sf"/>
</dbReference>
<evidence type="ECO:0000256" key="2">
    <source>
        <dbReference type="ARBA" id="ARBA00022763"/>
    </source>
</evidence>
<evidence type="ECO:0000259" key="5">
    <source>
        <dbReference type="Pfam" id="PF03167"/>
    </source>
</evidence>
<sequence>MTNFIKQHLPEEVKVIIVGQDPNDAGATGLAFSKDVGAGIYQSTAIILEEVRNDIGENNLRPFPRDYGNLDYWAKQGVLLLNSALTKPTNKDESHANLGWDEIVGELIKRLQQINKNIIIMFWGLLARELSEYVELYDQNQLLFAGLPTMNN</sequence>
<dbReference type="Pfam" id="PF03167">
    <property type="entry name" value="UDG"/>
    <property type="match status" value="1"/>
</dbReference>
<dbReference type="GeneID" id="126882541"/>
<dbReference type="InterPro" id="IPR002043">
    <property type="entry name" value="UDG_fam1"/>
</dbReference>
<keyword evidence="3" id="KW-0378">Hydrolase</keyword>
<name>A0ABM5JZV1_DIAVI</name>
<dbReference type="PANTHER" id="PTHR11264:SF0">
    <property type="entry name" value="URACIL-DNA GLYCOSYLASE"/>
    <property type="match status" value="1"/>
</dbReference>
<keyword evidence="7" id="KW-1185">Reference proteome</keyword>
<dbReference type="InterPro" id="IPR005122">
    <property type="entry name" value="Uracil-DNA_glycosylase-like"/>
</dbReference>
<proteinExistence type="inferred from homology"/>
<reference evidence="6" key="1">
    <citation type="submission" date="2025-05" db="UniProtKB">
        <authorList>
            <consortium name="EnsemblMetazoa"/>
        </authorList>
    </citation>
    <scope>IDENTIFICATION</scope>
</reference>
<accession>A0ABM5JZV1</accession>